<dbReference type="InterPro" id="IPR013762">
    <property type="entry name" value="Integrase-like_cat_sf"/>
</dbReference>
<reference evidence="3" key="1">
    <citation type="journal article" date="2015" name="Nature">
        <title>Complex archaea that bridge the gap between prokaryotes and eukaryotes.</title>
        <authorList>
            <person name="Spang A."/>
            <person name="Saw J.H."/>
            <person name="Jorgensen S.L."/>
            <person name="Zaremba-Niedzwiedzka K."/>
            <person name="Martijn J."/>
            <person name="Lind A.E."/>
            <person name="van Eijk R."/>
            <person name="Schleper C."/>
            <person name="Guy L."/>
            <person name="Ettema T.J."/>
        </authorList>
    </citation>
    <scope>NUCLEOTIDE SEQUENCE</scope>
</reference>
<dbReference type="InterPro" id="IPR050090">
    <property type="entry name" value="Tyrosine_recombinase_XerCD"/>
</dbReference>
<sequence>SENEQEKLLPVFSNQKINKYLKEIASILKINKKLTFHAARHTFATTVTLSNGVPIETVSKLLGHTKLSTTQIYARVIEQKVSSDMLSLRSKLNSKNNDETRVTYQ</sequence>
<accession>A0A0F9UD73</accession>
<dbReference type="Pfam" id="PF00589">
    <property type="entry name" value="Phage_integrase"/>
    <property type="match status" value="1"/>
</dbReference>
<dbReference type="PROSITE" id="PS51898">
    <property type="entry name" value="TYR_RECOMBINASE"/>
    <property type="match status" value="1"/>
</dbReference>
<dbReference type="AlphaFoldDB" id="A0A0F9UD73"/>
<evidence type="ECO:0000313" key="3">
    <source>
        <dbReference type="EMBL" id="KKN85292.1"/>
    </source>
</evidence>
<dbReference type="GO" id="GO:0003677">
    <property type="term" value="F:DNA binding"/>
    <property type="evidence" value="ECO:0007669"/>
    <property type="project" value="InterPro"/>
</dbReference>
<dbReference type="CDD" id="cd01185">
    <property type="entry name" value="INTN1_C_like"/>
    <property type="match status" value="1"/>
</dbReference>
<name>A0A0F9UD73_9ZZZZ</name>
<protein>
    <recommendedName>
        <fullName evidence="2">Tyr recombinase domain-containing protein</fullName>
    </recommendedName>
</protein>
<dbReference type="GO" id="GO:0015074">
    <property type="term" value="P:DNA integration"/>
    <property type="evidence" value="ECO:0007669"/>
    <property type="project" value="InterPro"/>
</dbReference>
<dbReference type="InterPro" id="IPR011010">
    <property type="entry name" value="DNA_brk_join_enz"/>
</dbReference>
<organism evidence="3">
    <name type="scientific">marine sediment metagenome</name>
    <dbReference type="NCBI Taxonomy" id="412755"/>
    <lineage>
        <taxon>unclassified sequences</taxon>
        <taxon>metagenomes</taxon>
        <taxon>ecological metagenomes</taxon>
    </lineage>
</organism>
<dbReference type="SUPFAM" id="SSF56349">
    <property type="entry name" value="DNA breaking-rejoining enzymes"/>
    <property type="match status" value="1"/>
</dbReference>
<gene>
    <name evidence="3" type="ORF">LCGC14_0281200</name>
</gene>
<dbReference type="Gene3D" id="1.10.443.10">
    <property type="entry name" value="Intergrase catalytic core"/>
    <property type="match status" value="1"/>
</dbReference>
<dbReference type="PANTHER" id="PTHR30349:SF64">
    <property type="entry name" value="PROPHAGE INTEGRASE INTD-RELATED"/>
    <property type="match status" value="1"/>
</dbReference>
<feature type="domain" description="Tyr recombinase" evidence="2">
    <location>
        <begin position="1"/>
        <end position="86"/>
    </location>
</feature>
<dbReference type="EMBL" id="LAZR01000161">
    <property type="protein sequence ID" value="KKN85292.1"/>
    <property type="molecule type" value="Genomic_DNA"/>
</dbReference>
<evidence type="ECO:0000259" key="2">
    <source>
        <dbReference type="PROSITE" id="PS51898"/>
    </source>
</evidence>
<dbReference type="GO" id="GO:0006310">
    <property type="term" value="P:DNA recombination"/>
    <property type="evidence" value="ECO:0007669"/>
    <property type="project" value="UniProtKB-KW"/>
</dbReference>
<comment type="caution">
    <text evidence="3">The sequence shown here is derived from an EMBL/GenBank/DDBJ whole genome shotgun (WGS) entry which is preliminary data.</text>
</comment>
<feature type="non-terminal residue" evidence="3">
    <location>
        <position position="1"/>
    </location>
</feature>
<dbReference type="InterPro" id="IPR002104">
    <property type="entry name" value="Integrase_catalytic"/>
</dbReference>
<keyword evidence="1" id="KW-0233">DNA recombination</keyword>
<evidence type="ECO:0000256" key="1">
    <source>
        <dbReference type="ARBA" id="ARBA00023172"/>
    </source>
</evidence>
<proteinExistence type="predicted"/>
<dbReference type="PANTHER" id="PTHR30349">
    <property type="entry name" value="PHAGE INTEGRASE-RELATED"/>
    <property type="match status" value="1"/>
</dbReference>